<dbReference type="WBParaSite" id="TCONS_00010816.p1">
    <property type="protein sequence ID" value="TCONS_00010816.p1"/>
    <property type="gene ID" value="XLOC_004491"/>
</dbReference>
<evidence type="ECO:0000313" key="5">
    <source>
        <dbReference type="WBParaSite" id="TCONS_00010816.p1"/>
    </source>
</evidence>
<keyword evidence="3" id="KW-1185">Reference proteome</keyword>
<sequence>MKIINFINLYLFIQIFHSCFDSVFTLSCLVIRPGKGLMSEKCSQHAVGCRIRIEGNTIQWYDYSKLYDRNQLVCVHQNEYNLKEIKKSGCIKKKSGSVRCWCYGQSNCNNPDVSTMLYQGFIQLDEYEFEKVIEKVDTNDQPDYENLEEDNIDNYIQNKSDQYKKIKPFYTNTWSYQLKSKLNDPIHHHAHTVRGGKDAWQDPQTINNTEIVAVNPDKVVNTIKSGKHFNKNKHSKYVNVMENEKNKNKKLIHKGMRPISISNGEINELGELEIKKIETLYKGRGAKVSESKRPFIQNYLTTTLKPSDEKKNKEKHLLYLEKKIFLSPNPEVTEDEFSELINTNEPIKIPSEISFHGESNYPDIIESILDESYKKTKNTNDNFTSNLKINGISSKNISTFILVIFSILIYMFLNI</sequence>
<feature type="signal peptide" evidence="2">
    <location>
        <begin position="1"/>
        <end position="25"/>
    </location>
</feature>
<evidence type="ECO:0000313" key="3">
    <source>
        <dbReference type="Proteomes" id="UP000035681"/>
    </source>
</evidence>
<protein>
    <submittedName>
        <fullName evidence="5">Activin types I and II receptor domain-containing protein</fullName>
    </submittedName>
</protein>
<keyword evidence="1" id="KW-0812">Transmembrane</keyword>
<organism evidence="4">
    <name type="scientific">Strongyloides stercoralis</name>
    <name type="common">Threadworm</name>
    <dbReference type="NCBI Taxonomy" id="6248"/>
    <lineage>
        <taxon>Eukaryota</taxon>
        <taxon>Metazoa</taxon>
        <taxon>Ecdysozoa</taxon>
        <taxon>Nematoda</taxon>
        <taxon>Chromadorea</taxon>
        <taxon>Rhabditida</taxon>
        <taxon>Tylenchina</taxon>
        <taxon>Panagrolaimomorpha</taxon>
        <taxon>Strongyloidoidea</taxon>
        <taxon>Strongyloididae</taxon>
        <taxon>Strongyloides</taxon>
    </lineage>
</organism>
<keyword evidence="1" id="KW-0472">Membrane</keyword>
<dbReference type="WBParaSite" id="SSTP_0000189800.1">
    <property type="protein sequence ID" value="SSTP_0000189800.1"/>
    <property type="gene ID" value="SSTP_0000189800"/>
</dbReference>
<feature type="transmembrane region" description="Helical" evidence="1">
    <location>
        <begin position="397"/>
        <end position="413"/>
    </location>
</feature>
<name>A0A0K0DXD3_STRER</name>
<reference evidence="4" key="1">
    <citation type="submission" date="2015-08" db="UniProtKB">
        <authorList>
            <consortium name="WormBaseParasite"/>
        </authorList>
    </citation>
    <scope>IDENTIFICATION</scope>
</reference>
<dbReference type="Proteomes" id="UP000035681">
    <property type="component" value="Unplaced"/>
</dbReference>
<dbReference type="AlphaFoldDB" id="A0A0K0DXD3"/>
<evidence type="ECO:0000256" key="1">
    <source>
        <dbReference type="SAM" id="Phobius"/>
    </source>
</evidence>
<proteinExistence type="predicted"/>
<accession>A0A0K0DXD3</accession>
<evidence type="ECO:0000313" key="4">
    <source>
        <dbReference type="WBParaSite" id="SSTP_0000189800.1"/>
    </source>
</evidence>
<keyword evidence="1" id="KW-1133">Transmembrane helix</keyword>
<keyword evidence="2" id="KW-0732">Signal</keyword>
<evidence type="ECO:0000256" key="2">
    <source>
        <dbReference type="SAM" id="SignalP"/>
    </source>
</evidence>
<feature type="chain" id="PRO_5005327170" evidence="2">
    <location>
        <begin position="26"/>
        <end position="415"/>
    </location>
</feature>